<dbReference type="RefSeq" id="WP_309864727.1">
    <property type="nucleotide sequence ID" value="NZ_JAVDQG010000003.1"/>
</dbReference>
<dbReference type="Pfam" id="PF07690">
    <property type="entry name" value="MFS_1"/>
    <property type="match status" value="1"/>
</dbReference>
<evidence type="ECO:0000313" key="9">
    <source>
        <dbReference type="EMBL" id="MDR6225711.1"/>
    </source>
</evidence>
<accession>A0ABU1ILZ3</accession>
<evidence type="ECO:0000256" key="4">
    <source>
        <dbReference type="ARBA" id="ARBA00022692"/>
    </source>
</evidence>
<feature type="transmembrane region" description="Helical" evidence="7">
    <location>
        <begin position="40"/>
        <end position="60"/>
    </location>
</feature>
<protein>
    <submittedName>
        <fullName evidence="9">MFS family arabinose efflux permease</fullName>
    </submittedName>
</protein>
<sequence length="372" mass="40222">MNFIRFVLPGMAMIAVTYGFARFGYGLLLPEFSRNLGLDTVTSGIIASGSYFSYCMAIVLSTFMTSRLGPRIVIIMAGLTACLGMFTMAISHHPGMFALGVWMAGASTGLASPPYAAVVSQKISKGLQERANTWINSGTGLGIIISGPTALFFAGHWRIAYILFALLALLVLFWNAVVLPAEEKGKREKVSYSSFIRKGLLPLFLASLIIGTASASYWTFSRGYLVHEGQHSDWVTSGFWIVIGISGILGGIAGNIIQQIGLFRSYRFGVFTLALSILLLPVFLENVLFVYLSAFLFGVAYIYLTGVLLVWGIRVFPKQTATGIGLPFLTLALGQVIGSPTAGMVADRWDFSFMFILFAVAGTMGTLIKPSK</sequence>
<dbReference type="PANTHER" id="PTHR43124:SF3">
    <property type="entry name" value="CHLORAMPHENICOL EFFLUX PUMP RV0191"/>
    <property type="match status" value="1"/>
</dbReference>
<feature type="transmembrane region" description="Helical" evidence="7">
    <location>
        <begin position="131"/>
        <end position="153"/>
    </location>
</feature>
<proteinExistence type="predicted"/>
<gene>
    <name evidence="9" type="ORF">JOE21_001709</name>
</gene>
<dbReference type="Proteomes" id="UP001185012">
    <property type="component" value="Unassembled WGS sequence"/>
</dbReference>
<feature type="transmembrane region" description="Helical" evidence="7">
    <location>
        <begin position="72"/>
        <end position="90"/>
    </location>
</feature>
<keyword evidence="10" id="KW-1185">Reference proteome</keyword>
<dbReference type="PANTHER" id="PTHR43124">
    <property type="entry name" value="PURINE EFFLUX PUMP PBUE"/>
    <property type="match status" value="1"/>
</dbReference>
<dbReference type="InterPro" id="IPR050189">
    <property type="entry name" value="MFS_Efflux_Transporters"/>
</dbReference>
<reference evidence="9 10" key="1">
    <citation type="submission" date="2023-07" db="EMBL/GenBank/DDBJ databases">
        <title>Genomic Encyclopedia of Type Strains, Phase IV (KMG-IV): sequencing the most valuable type-strain genomes for metagenomic binning, comparative biology and taxonomic classification.</title>
        <authorList>
            <person name="Goeker M."/>
        </authorList>
    </citation>
    <scope>NUCLEOTIDE SEQUENCE [LARGE SCALE GENOMIC DNA]</scope>
    <source>
        <strain evidence="9 10">DSM 45903</strain>
    </source>
</reference>
<evidence type="ECO:0000256" key="3">
    <source>
        <dbReference type="ARBA" id="ARBA00022475"/>
    </source>
</evidence>
<keyword evidence="6 7" id="KW-0472">Membrane</keyword>
<feature type="transmembrane region" description="Helical" evidence="7">
    <location>
        <begin position="238"/>
        <end position="257"/>
    </location>
</feature>
<feature type="transmembrane region" description="Helical" evidence="7">
    <location>
        <begin position="7"/>
        <end position="28"/>
    </location>
</feature>
<keyword evidence="2" id="KW-0813">Transport</keyword>
<keyword evidence="5 7" id="KW-1133">Transmembrane helix</keyword>
<dbReference type="Gene3D" id="1.20.1250.20">
    <property type="entry name" value="MFS general substrate transporter like domains"/>
    <property type="match status" value="2"/>
</dbReference>
<evidence type="ECO:0000256" key="1">
    <source>
        <dbReference type="ARBA" id="ARBA00004651"/>
    </source>
</evidence>
<dbReference type="InterPro" id="IPR011701">
    <property type="entry name" value="MFS"/>
</dbReference>
<name>A0ABU1ILZ3_9BACL</name>
<dbReference type="InterPro" id="IPR036259">
    <property type="entry name" value="MFS_trans_sf"/>
</dbReference>
<feature type="transmembrane region" description="Helical" evidence="7">
    <location>
        <begin position="351"/>
        <end position="368"/>
    </location>
</feature>
<evidence type="ECO:0000256" key="2">
    <source>
        <dbReference type="ARBA" id="ARBA00022448"/>
    </source>
</evidence>
<evidence type="ECO:0000256" key="6">
    <source>
        <dbReference type="ARBA" id="ARBA00023136"/>
    </source>
</evidence>
<evidence type="ECO:0000256" key="7">
    <source>
        <dbReference type="SAM" id="Phobius"/>
    </source>
</evidence>
<evidence type="ECO:0000256" key="5">
    <source>
        <dbReference type="ARBA" id="ARBA00022989"/>
    </source>
</evidence>
<feature type="transmembrane region" description="Helical" evidence="7">
    <location>
        <begin position="266"/>
        <end position="284"/>
    </location>
</feature>
<feature type="transmembrane region" description="Helical" evidence="7">
    <location>
        <begin position="290"/>
        <end position="312"/>
    </location>
</feature>
<dbReference type="SUPFAM" id="SSF103473">
    <property type="entry name" value="MFS general substrate transporter"/>
    <property type="match status" value="1"/>
</dbReference>
<feature type="transmembrane region" description="Helical" evidence="7">
    <location>
        <begin position="200"/>
        <end position="218"/>
    </location>
</feature>
<keyword evidence="4 7" id="KW-0812">Transmembrane</keyword>
<evidence type="ECO:0000313" key="10">
    <source>
        <dbReference type="Proteomes" id="UP001185012"/>
    </source>
</evidence>
<organism evidence="9 10">
    <name type="scientific">Desmospora profundinema</name>
    <dbReference type="NCBI Taxonomy" id="1571184"/>
    <lineage>
        <taxon>Bacteria</taxon>
        <taxon>Bacillati</taxon>
        <taxon>Bacillota</taxon>
        <taxon>Bacilli</taxon>
        <taxon>Bacillales</taxon>
        <taxon>Thermoactinomycetaceae</taxon>
        <taxon>Desmospora</taxon>
    </lineage>
</organism>
<dbReference type="EMBL" id="JAVDQG010000003">
    <property type="protein sequence ID" value="MDR6225711.1"/>
    <property type="molecule type" value="Genomic_DNA"/>
</dbReference>
<feature type="domain" description="Major facilitator superfamily (MFS) profile" evidence="8">
    <location>
        <begin position="1"/>
        <end position="372"/>
    </location>
</feature>
<dbReference type="InterPro" id="IPR020846">
    <property type="entry name" value="MFS_dom"/>
</dbReference>
<feature type="transmembrane region" description="Helical" evidence="7">
    <location>
        <begin position="159"/>
        <end position="179"/>
    </location>
</feature>
<feature type="transmembrane region" description="Helical" evidence="7">
    <location>
        <begin position="96"/>
        <end position="119"/>
    </location>
</feature>
<comment type="caution">
    <text evidence="9">The sequence shown here is derived from an EMBL/GenBank/DDBJ whole genome shotgun (WGS) entry which is preliminary data.</text>
</comment>
<evidence type="ECO:0000259" key="8">
    <source>
        <dbReference type="PROSITE" id="PS50850"/>
    </source>
</evidence>
<keyword evidence="3" id="KW-1003">Cell membrane</keyword>
<feature type="transmembrane region" description="Helical" evidence="7">
    <location>
        <begin position="324"/>
        <end position="345"/>
    </location>
</feature>
<dbReference type="PROSITE" id="PS50850">
    <property type="entry name" value="MFS"/>
    <property type="match status" value="1"/>
</dbReference>
<comment type="subcellular location">
    <subcellularLocation>
        <location evidence="1">Cell membrane</location>
        <topology evidence="1">Multi-pass membrane protein</topology>
    </subcellularLocation>
</comment>